<gene>
    <name evidence="3" type="primary">rhdA</name>
    <name evidence="3" type="ORF">DPBNPPHM_00830</name>
</gene>
<keyword evidence="1" id="KW-0677">Repeat</keyword>
<dbReference type="OrthoDB" id="9781034at2"/>
<dbReference type="Pfam" id="PF00581">
    <property type="entry name" value="Rhodanese"/>
    <property type="match status" value="2"/>
</dbReference>
<evidence type="ECO:0000313" key="4">
    <source>
        <dbReference type="Proteomes" id="UP000434580"/>
    </source>
</evidence>
<sequence>MIALTSLIQADTLHAALADGQPLLIIDLCSAESYQQGHIPGAVHVAPSALSCGIKPAPGKLPTVDALKTLFQNIGLTPDMHVVVYDDAGSSWAGRMIWTLDLIGHDKASLLDGGIQAWNRAGYALSDVLPTISPSTLDIHVAPTFIAEKAHIHSRLGADDFAVWDARSAAEYRGEKVLAARGGHIPGAVHCEWTDLTDANGCVRDLAPLKEMLEACGLGPEKEVVTHCQTHRRSGLTWFVARKLLGYPDIKAYPGSWSEWGNDDDMPVES</sequence>
<dbReference type="Proteomes" id="UP000434580">
    <property type="component" value="Unassembled WGS sequence"/>
</dbReference>
<keyword evidence="3" id="KW-0808">Transferase</keyword>
<name>A0A5S9N5K9_9GAMM</name>
<reference evidence="3 4" key="1">
    <citation type="submission" date="2019-11" db="EMBL/GenBank/DDBJ databases">
        <authorList>
            <person name="Holert J."/>
        </authorList>
    </citation>
    <scope>NUCLEOTIDE SEQUENCE [LARGE SCALE GENOMIC DNA]</scope>
    <source>
        <strain evidence="3">BC5_2</strain>
    </source>
</reference>
<organism evidence="3 4">
    <name type="scientific">BD1-7 clade bacterium</name>
    <dbReference type="NCBI Taxonomy" id="2029982"/>
    <lineage>
        <taxon>Bacteria</taxon>
        <taxon>Pseudomonadati</taxon>
        <taxon>Pseudomonadota</taxon>
        <taxon>Gammaproteobacteria</taxon>
        <taxon>Cellvibrionales</taxon>
        <taxon>Spongiibacteraceae</taxon>
        <taxon>BD1-7 clade</taxon>
    </lineage>
</organism>
<dbReference type="CDD" id="cd01449">
    <property type="entry name" value="TST_Repeat_2"/>
    <property type="match status" value="1"/>
</dbReference>
<dbReference type="SUPFAM" id="SSF52821">
    <property type="entry name" value="Rhodanese/Cell cycle control phosphatase"/>
    <property type="match status" value="2"/>
</dbReference>
<dbReference type="EMBL" id="CACSII010000001">
    <property type="protein sequence ID" value="CAA0085141.1"/>
    <property type="molecule type" value="Genomic_DNA"/>
</dbReference>
<dbReference type="Gene3D" id="3.40.250.10">
    <property type="entry name" value="Rhodanese-like domain"/>
    <property type="match status" value="2"/>
</dbReference>
<evidence type="ECO:0000259" key="2">
    <source>
        <dbReference type="PROSITE" id="PS50206"/>
    </source>
</evidence>
<accession>A0A5S9N5K9</accession>
<dbReference type="PROSITE" id="PS50206">
    <property type="entry name" value="RHODANESE_3"/>
    <property type="match status" value="2"/>
</dbReference>
<dbReference type="InterPro" id="IPR001763">
    <property type="entry name" value="Rhodanese-like_dom"/>
</dbReference>
<dbReference type="PANTHER" id="PTHR43855">
    <property type="entry name" value="THIOSULFATE SULFURTRANSFERASE"/>
    <property type="match status" value="1"/>
</dbReference>
<dbReference type="EC" id="2.8.1.1" evidence="3"/>
<dbReference type="SMART" id="SM00450">
    <property type="entry name" value="RHOD"/>
    <property type="match status" value="2"/>
</dbReference>
<dbReference type="PANTHER" id="PTHR43855:SF1">
    <property type="entry name" value="THIOSULFATE SULFURTRANSFERASE"/>
    <property type="match status" value="1"/>
</dbReference>
<dbReference type="InterPro" id="IPR036873">
    <property type="entry name" value="Rhodanese-like_dom_sf"/>
</dbReference>
<feature type="domain" description="Rhodanese" evidence="2">
    <location>
        <begin position="19"/>
        <end position="127"/>
    </location>
</feature>
<dbReference type="CDD" id="cd01448">
    <property type="entry name" value="TST_Repeat_1"/>
    <property type="match status" value="1"/>
</dbReference>
<proteinExistence type="predicted"/>
<evidence type="ECO:0000256" key="1">
    <source>
        <dbReference type="ARBA" id="ARBA00022737"/>
    </source>
</evidence>
<dbReference type="AlphaFoldDB" id="A0A5S9N5K9"/>
<dbReference type="InterPro" id="IPR001307">
    <property type="entry name" value="Thiosulphate_STrfase_CS"/>
</dbReference>
<protein>
    <submittedName>
        <fullName evidence="3">Thiosulfate sulfurtransferase</fullName>
        <ecNumber evidence="3">2.8.1.1</ecNumber>
    </submittedName>
</protein>
<dbReference type="GO" id="GO:0004792">
    <property type="term" value="F:thiosulfate-cyanide sulfurtransferase activity"/>
    <property type="evidence" value="ECO:0007669"/>
    <property type="project" value="UniProtKB-EC"/>
</dbReference>
<feature type="domain" description="Rhodanese" evidence="2">
    <location>
        <begin position="157"/>
        <end position="269"/>
    </location>
</feature>
<dbReference type="InterPro" id="IPR051126">
    <property type="entry name" value="Thiosulfate_sulfurtransferase"/>
</dbReference>
<dbReference type="PROSITE" id="PS00380">
    <property type="entry name" value="RHODANESE_1"/>
    <property type="match status" value="1"/>
</dbReference>
<evidence type="ECO:0000313" key="3">
    <source>
        <dbReference type="EMBL" id="CAA0085141.1"/>
    </source>
</evidence>